<keyword evidence="7" id="KW-0547">Nucleotide-binding</keyword>
<dbReference type="GO" id="GO:0000077">
    <property type="term" value="P:DNA damage checkpoint signaling"/>
    <property type="evidence" value="ECO:0007669"/>
    <property type="project" value="TreeGrafter"/>
</dbReference>
<keyword evidence="8" id="KW-0227">DNA damage</keyword>
<evidence type="ECO:0000256" key="6">
    <source>
        <dbReference type="ARBA" id="ARBA00022679"/>
    </source>
</evidence>
<dbReference type="PANTHER" id="PTHR11139">
    <property type="entry name" value="ATAXIA TELANGIECTASIA MUTATED ATM -RELATED"/>
    <property type="match status" value="1"/>
</dbReference>
<evidence type="ECO:0000256" key="11">
    <source>
        <dbReference type="ARBA" id="ARBA00022853"/>
    </source>
</evidence>
<dbReference type="InterPro" id="IPR012993">
    <property type="entry name" value="UME"/>
</dbReference>
<evidence type="ECO:0000256" key="12">
    <source>
        <dbReference type="ARBA" id="ARBA00023204"/>
    </source>
</evidence>
<name>A0A1Y2BL80_9TREE</name>
<comment type="caution">
    <text evidence="23">The sequence shown here is derived from an EMBL/GenBank/DDBJ whole genome shotgun (WGS) entry which is preliminary data.</text>
</comment>
<keyword evidence="6" id="KW-0808">Transferase</keyword>
<dbReference type="SMART" id="SM00146">
    <property type="entry name" value="PI3Kc"/>
    <property type="match status" value="1"/>
</dbReference>
<evidence type="ECO:0000256" key="7">
    <source>
        <dbReference type="ARBA" id="ARBA00022741"/>
    </source>
</evidence>
<dbReference type="InterPro" id="IPR011989">
    <property type="entry name" value="ARM-like"/>
</dbReference>
<evidence type="ECO:0000256" key="10">
    <source>
        <dbReference type="ARBA" id="ARBA00022840"/>
    </source>
</evidence>
<dbReference type="GO" id="GO:0005634">
    <property type="term" value="C:nucleus"/>
    <property type="evidence" value="ECO:0007669"/>
    <property type="project" value="UniProtKB-SubCell"/>
</dbReference>
<dbReference type="Gene3D" id="1.25.10.10">
    <property type="entry name" value="Leucine-rich Repeat Variant"/>
    <property type="match status" value="1"/>
</dbReference>
<dbReference type="Pfam" id="PF00454">
    <property type="entry name" value="PI3_PI4_kinase"/>
    <property type="match status" value="1"/>
</dbReference>
<protein>
    <recommendedName>
        <fullName evidence="4">Serine/threonine-protein kinase MEC1</fullName>
        <ecNumber evidence="3">2.7.11.1</ecNumber>
    </recommendedName>
    <alternativeName>
        <fullName evidence="17">ATR homolog</fullName>
    </alternativeName>
    <alternativeName>
        <fullName evidence="16">DNA-damage checkpoint kinase MEC1</fullName>
    </alternativeName>
    <alternativeName>
        <fullName evidence="15">Mitosis entry checkpoint protein 1</fullName>
    </alternativeName>
</protein>
<dbReference type="InterPro" id="IPR056802">
    <property type="entry name" value="ATR-like_M-HEAT"/>
</dbReference>
<feature type="domain" description="FATC" evidence="22">
    <location>
        <begin position="2111"/>
        <end position="2143"/>
    </location>
</feature>
<dbReference type="InterPro" id="IPR036940">
    <property type="entry name" value="PI3/4_kinase_cat_sf"/>
</dbReference>
<dbReference type="InterPro" id="IPR011009">
    <property type="entry name" value="Kinase-like_dom_sf"/>
</dbReference>
<dbReference type="Proteomes" id="UP000193986">
    <property type="component" value="Unassembled WGS sequence"/>
</dbReference>
<dbReference type="GO" id="GO:0004674">
    <property type="term" value="F:protein serine/threonine kinase activity"/>
    <property type="evidence" value="ECO:0007669"/>
    <property type="project" value="UniProtKB-KW"/>
</dbReference>
<accession>A0A1Y2BL80</accession>
<reference evidence="23 24" key="1">
    <citation type="submission" date="2016-07" db="EMBL/GenBank/DDBJ databases">
        <title>Pervasive Adenine N6-methylation of Active Genes in Fungi.</title>
        <authorList>
            <consortium name="DOE Joint Genome Institute"/>
            <person name="Mondo S.J."/>
            <person name="Dannebaum R.O."/>
            <person name="Kuo R.C."/>
            <person name="Labutti K."/>
            <person name="Haridas S."/>
            <person name="Kuo A."/>
            <person name="Salamov A."/>
            <person name="Ahrendt S.R."/>
            <person name="Lipzen A."/>
            <person name="Sullivan W."/>
            <person name="Andreopoulos W.B."/>
            <person name="Clum A."/>
            <person name="Lindquist E."/>
            <person name="Daum C."/>
            <person name="Ramamoorthy G.K."/>
            <person name="Gryganskyi A."/>
            <person name="Culley D."/>
            <person name="Magnuson J.K."/>
            <person name="James T.Y."/>
            <person name="O'Malley M.A."/>
            <person name="Stajich J.E."/>
            <person name="Spatafora J.W."/>
            <person name="Visel A."/>
            <person name="Grigoriev I.V."/>
        </authorList>
    </citation>
    <scope>NUCLEOTIDE SEQUENCE [LARGE SCALE GENOMIC DNA]</scope>
    <source>
        <strain evidence="23 24">68-887.2</strain>
    </source>
</reference>
<dbReference type="InterPro" id="IPR014009">
    <property type="entry name" value="PIK_FAT"/>
</dbReference>
<dbReference type="Gene3D" id="1.10.1070.11">
    <property type="entry name" value="Phosphatidylinositol 3-/4-kinase, catalytic domain"/>
    <property type="match status" value="1"/>
</dbReference>
<dbReference type="PROSITE" id="PS50290">
    <property type="entry name" value="PI3_4_KINASE_3"/>
    <property type="match status" value="1"/>
</dbReference>
<dbReference type="Pfam" id="PF23593">
    <property type="entry name" value="HEAT_ATR"/>
    <property type="match status" value="1"/>
</dbReference>
<dbReference type="PANTHER" id="PTHR11139:SF125">
    <property type="entry name" value="SERINE_THREONINE-PROTEIN KINASE MEC1"/>
    <property type="match status" value="1"/>
</dbReference>
<keyword evidence="12" id="KW-0234">DNA repair</keyword>
<dbReference type="GO" id="GO:0006281">
    <property type="term" value="P:DNA repair"/>
    <property type="evidence" value="ECO:0007669"/>
    <property type="project" value="UniProtKB-KW"/>
</dbReference>
<comment type="subcellular location">
    <subcellularLocation>
        <location evidence="1">Nucleus</location>
    </subcellularLocation>
</comment>
<evidence type="ECO:0000256" key="2">
    <source>
        <dbReference type="ARBA" id="ARBA00010769"/>
    </source>
</evidence>
<comment type="catalytic activity">
    <reaction evidence="19">
        <text>L-seryl-[protein] + ATP = O-phospho-L-seryl-[protein] + ADP + H(+)</text>
        <dbReference type="Rhea" id="RHEA:17989"/>
        <dbReference type="Rhea" id="RHEA-COMP:9863"/>
        <dbReference type="Rhea" id="RHEA-COMP:11604"/>
        <dbReference type="ChEBI" id="CHEBI:15378"/>
        <dbReference type="ChEBI" id="CHEBI:29999"/>
        <dbReference type="ChEBI" id="CHEBI:30616"/>
        <dbReference type="ChEBI" id="CHEBI:83421"/>
        <dbReference type="ChEBI" id="CHEBI:456216"/>
        <dbReference type="EC" id="2.7.11.1"/>
    </reaction>
</comment>
<dbReference type="InterPro" id="IPR057564">
    <property type="entry name" value="HEAT_ATR"/>
</dbReference>
<feature type="domain" description="PI3K/PI4K catalytic" evidence="20">
    <location>
        <begin position="1793"/>
        <end position="2105"/>
    </location>
</feature>
<dbReference type="GO" id="GO:0005694">
    <property type="term" value="C:chromosome"/>
    <property type="evidence" value="ECO:0007669"/>
    <property type="project" value="TreeGrafter"/>
</dbReference>
<dbReference type="STRING" id="71784.A0A1Y2BL80"/>
<dbReference type="GO" id="GO:0000723">
    <property type="term" value="P:telomere maintenance"/>
    <property type="evidence" value="ECO:0007669"/>
    <property type="project" value="TreeGrafter"/>
</dbReference>
<dbReference type="PROSITE" id="PS51190">
    <property type="entry name" value="FATC"/>
    <property type="match status" value="1"/>
</dbReference>
<evidence type="ECO:0000256" key="5">
    <source>
        <dbReference type="ARBA" id="ARBA00022527"/>
    </source>
</evidence>
<evidence type="ECO:0000256" key="18">
    <source>
        <dbReference type="ARBA" id="ARBA00047899"/>
    </source>
</evidence>
<organism evidence="23 24">
    <name type="scientific">Naematelia encephala</name>
    <dbReference type="NCBI Taxonomy" id="71784"/>
    <lineage>
        <taxon>Eukaryota</taxon>
        <taxon>Fungi</taxon>
        <taxon>Dikarya</taxon>
        <taxon>Basidiomycota</taxon>
        <taxon>Agaricomycotina</taxon>
        <taxon>Tremellomycetes</taxon>
        <taxon>Tremellales</taxon>
        <taxon>Naemateliaceae</taxon>
        <taxon>Naematelia</taxon>
    </lineage>
</organism>
<evidence type="ECO:0000256" key="17">
    <source>
        <dbReference type="ARBA" id="ARBA00033001"/>
    </source>
</evidence>
<evidence type="ECO:0000256" key="14">
    <source>
        <dbReference type="ARBA" id="ARBA00023254"/>
    </source>
</evidence>
<evidence type="ECO:0000259" key="21">
    <source>
        <dbReference type="PROSITE" id="PS51189"/>
    </source>
</evidence>
<dbReference type="InterPro" id="IPR003152">
    <property type="entry name" value="FATC_dom"/>
</dbReference>
<keyword evidence="24" id="KW-1185">Reference proteome</keyword>
<dbReference type="Pfam" id="PF25030">
    <property type="entry name" value="M-HEAT_ATR"/>
    <property type="match status" value="1"/>
</dbReference>
<evidence type="ECO:0000256" key="19">
    <source>
        <dbReference type="ARBA" id="ARBA00048679"/>
    </source>
</evidence>
<comment type="similarity">
    <text evidence="2">Belongs to the PI3/PI4-kinase family. ATM subfamily.</text>
</comment>
<dbReference type="InterPro" id="IPR016024">
    <property type="entry name" value="ARM-type_fold"/>
</dbReference>
<comment type="catalytic activity">
    <reaction evidence="18">
        <text>L-threonyl-[protein] + ATP = O-phospho-L-threonyl-[protein] + ADP + H(+)</text>
        <dbReference type="Rhea" id="RHEA:46608"/>
        <dbReference type="Rhea" id="RHEA-COMP:11060"/>
        <dbReference type="Rhea" id="RHEA-COMP:11605"/>
        <dbReference type="ChEBI" id="CHEBI:15378"/>
        <dbReference type="ChEBI" id="CHEBI:30013"/>
        <dbReference type="ChEBI" id="CHEBI:30616"/>
        <dbReference type="ChEBI" id="CHEBI:61977"/>
        <dbReference type="ChEBI" id="CHEBI:456216"/>
        <dbReference type="EC" id="2.7.11.1"/>
    </reaction>
</comment>
<dbReference type="SUPFAM" id="SSF56112">
    <property type="entry name" value="Protein kinase-like (PK-like)"/>
    <property type="match status" value="1"/>
</dbReference>
<evidence type="ECO:0000256" key="1">
    <source>
        <dbReference type="ARBA" id="ARBA00004123"/>
    </source>
</evidence>
<evidence type="ECO:0000256" key="3">
    <source>
        <dbReference type="ARBA" id="ARBA00012513"/>
    </source>
</evidence>
<keyword evidence="9" id="KW-0418">Kinase</keyword>
<evidence type="ECO:0000256" key="16">
    <source>
        <dbReference type="ARBA" id="ARBA00030459"/>
    </source>
</evidence>
<evidence type="ECO:0000259" key="22">
    <source>
        <dbReference type="PROSITE" id="PS51190"/>
    </source>
</evidence>
<sequence length="2143" mass="241178">MTQAAQPSTSSTAGNDLLQRLLQEGVLTRESTRDDLLRYRQLLQAGYILAIINRQIKARPDLLTCHTSEGTTNTQLYKWLLPRLVLVASQLDEHAGTEALAEDASLSKDIPEQPGTSIRGERTSLITLQHLVQYCSVSDEAIERLFSFPLPNSPRIRLLLIEIVFRARVPFADSIYAEAARVLSTIHPHGTSLEIRYALATTAVIVSCHSAIALRATSRWPMRDDIRWRKAFRRMVHLASQSNDETRCELWWSLHSRIQAIHADEHPDLIEILLTAVAPRLPASTVLLLLGGDLSRWTKESESLAESLRVEFHRRLYKLEASVSDQVSDQVIDTSTNLAVWGCGGIDRLINPLERIHKKSLPGTVLDLFLESEPYVTEAEALGNLSCIFEHINAAVLAEALQQSRRRRIMERVLRGLRSKQRRLRLLASHVLAISYAAQYDHIDRHVGSRIRSGVRQTLAALLQEGVGLCETTLLTIGALCRTAREEDFGSLLELLLGQLGSKSSPIRSLAYTELSNLAKHFGKTPYTLLSPHLERVSVLLAVSQNRSPEIVTETMHFIGYTRQNFFDLTMQHSTPALVLSRNQGALDALASVVKKPLGQLLLDNVPFILTKAFLDPTRSDSSLIFLVNTLRHITQGTVDFSVAALMDTCIVPFLVSLIVELGDDRKQVRANASDALAKAKLYHPGSTDLGDFLTPHMLGVISHLNDTLHDVRGKKSIQEKRKIIRSLGELVDLIMASLQSTLGLAPLREETLQTWRRFIKTLKFADIGPFVGRTMGALVDAWQDLSPSERSIATDTLNFIAENVDHLKTYTDEMVNLDHIPELKTAAARLNTSRRTWDTRQHLSKLLERTASKNIAIASTSMGELRTLLKRHDVVKLSQGDTFDPIISRLLRNLLEAVTRDVDADHLKDTACECLGILGALDPDRMVPLAEAPSMTIMTNFTDPDEAVEFAMALVRDHLVDAFRATTDTKHQNHLAFAIQELLKFCGFTTKVLDGGASLRVRSKWLSLPKDQIDTLAPLLGSRFSLTDSLFKTYDHPIFDSAPTYREWLQWWTSDLISKVMSMSGDNRATRDSQAIFGVFRGVLRIQDVSVAHHVLPHLVLHVLLSGTPEARAEICSEIHTVLEAQVNPSGPADKRMLSAQVIFDLMDHLSRYLRLARRDRKTDHPKIVESVLSNIETELMANAALQSKAYARALRSFEQRIVTLQRQRTTRDLQTYFERLHQIYAELDEPDGMEGVSAFVISPSLEHQIREHEMTGRWTAAQSCWEVRLQQQPDDIVSHVGLLKCLKSLGHYDTLRTHIRGVLSKRPAWRRELAPFEAEAAWMSGDWATIADVGEAVPPVAKALFAAHGRSHNLETIGRGITAVDYSRAYDSVLQLHHLYEIESIIRTGGNIQSIPESSNRDAIARHKAHDLQVSLDQRFDTILPAFRAREATLTVRRAAYRLVDEISLSSRIGPSWITSAKIARKAGYAQTAYSAILQAHEADAPFAYVQQAKLLHDQGDVLKAFTLLRNMRDSIVKPSAVLLEARWAIETERFDPNEIISLHQSAAMLAQNFESPYYYLGRYYDGLAGTPEQIASFNHQTCHYFAHALRHGVKFIYRTMPRMLTIWLDLGETKDLKKQLSKITAVLDKARADLPAYQFYTAFPQIVSRIVHPNKDVQTVLVKLISLVIEAFPHQALWPFVGLMQSNRIERQAACKKVLNRVQARGSSATQVVKEAERLSSILLRLADDQGEDKKRDFAISTDFPYVKAAFPSAMIMPLQDALTCGLPTRPGSVHVHNTFVMTRVEIINLEDKVEVMPSLQKPKRLVFIGSDGKRYPFLCKPHDDLRKDARLMDFNSMINKLLKGASESRRRRLYIRTYAVMPLNEECGLLEWVSNTNALKSILEKGYARKGQKVYTTELHKLLETSRSQGHLVQIRVFKEKVLPMYSPTVFYEWFLSTWPEPSAWLTSRMAYARTLAVMSMIGFVLGLGDRHGENILFDGLTGDTVHVDLNCLFDKGKTFEIPERVPFRLTHNMVDALGVTGVEGVFRKAAEITLDLLRTHHESLMSVLEAFAHDPLVEWAKSVRIREAARADEQKSRAKTDKDIRLSADRNLRPIKTKLTGVVDERVVSVANQVDRLIKQATDPANLALMYQGWAPWL</sequence>
<evidence type="ECO:0000256" key="9">
    <source>
        <dbReference type="ARBA" id="ARBA00022777"/>
    </source>
</evidence>
<feature type="domain" description="FAT" evidence="21">
    <location>
        <begin position="1181"/>
        <end position="1689"/>
    </location>
</feature>
<dbReference type="InterPro" id="IPR058681">
    <property type="entry name" value="HEAT_MEC1_N"/>
</dbReference>
<evidence type="ECO:0000313" key="24">
    <source>
        <dbReference type="Proteomes" id="UP000193986"/>
    </source>
</evidence>
<dbReference type="GO" id="GO:0005524">
    <property type="term" value="F:ATP binding"/>
    <property type="evidence" value="ECO:0007669"/>
    <property type="project" value="UniProtKB-KW"/>
</dbReference>
<dbReference type="InterPro" id="IPR000403">
    <property type="entry name" value="PI3/4_kinase_cat_dom"/>
</dbReference>
<dbReference type="InterPro" id="IPR018936">
    <property type="entry name" value="PI3/4_kinase_CS"/>
</dbReference>
<dbReference type="Pfam" id="PF25385">
    <property type="entry name" value="HEAT_MEC1_N"/>
    <property type="match status" value="1"/>
</dbReference>
<evidence type="ECO:0000256" key="15">
    <source>
        <dbReference type="ARBA" id="ARBA00029679"/>
    </source>
</evidence>
<dbReference type="SMART" id="SM00802">
    <property type="entry name" value="UME"/>
    <property type="match status" value="1"/>
</dbReference>
<keyword evidence="11" id="KW-0156">Chromatin regulator</keyword>
<dbReference type="EC" id="2.7.11.1" evidence="3"/>
<proteinExistence type="inferred from homology"/>
<keyword evidence="14" id="KW-0469">Meiosis</keyword>
<evidence type="ECO:0000256" key="4">
    <source>
        <dbReference type="ARBA" id="ARBA00021345"/>
    </source>
</evidence>
<keyword evidence="10" id="KW-0067">ATP-binding</keyword>
<dbReference type="PROSITE" id="PS00916">
    <property type="entry name" value="PI3_4_KINASE_2"/>
    <property type="match status" value="1"/>
</dbReference>
<evidence type="ECO:0000259" key="20">
    <source>
        <dbReference type="PROSITE" id="PS50290"/>
    </source>
</evidence>
<dbReference type="SUPFAM" id="SSF48371">
    <property type="entry name" value="ARM repeat"/>
    <property type="match status" value="1"/>
</dbReference>
<dbReference type="SMART" id="SM01343">
    <property type="entry name" value="FATC"/>
    <property type="match status" value="1"/>
</dbReference>
<evidence type="ECO:0000256" key="8">
    <source>
        <dbReference type="ARBA" id="ARBA00022763"/>
    </source>
</evidence>
<dbReference type="InterPro" id="IPR050517">
    <property type="entry name" value="DDR_Repair_Kinase"/>
</dbReference>
<dbReference type="FunCoup" id="A0A1Y2BL80">
    <property type="interactions" value="495"/>
</dbReference>
<evidence type="ECO:0000313" key="23">
    <source>
        <dbReference type="EMBL" id="ORY35523.1"/>
    </source>
</evidence>
<dbReference type="Gene3D" id="3.30.1010.10">
    <property type="entry name" value="Phosphatidylinositol 3-kinase Catalytic Subunit, Chain A, domain 4"/>
    <property type="match status" value="1"/>
</dbReference>
<dbReference type="CDD" id="cd00892">
    <property type="entry name" value="PIKKc_ATR"/>
    <property type="match status" value="1"/>
</dbReference>
<keyword evidence="5" id="KW-0723">Serine/threonine-protein kinase</keyword>
<dbReference type="OrthoDB" id="381190at2759"/>
<dbReference type="Pfam" id="PF02260">
    <property type="entry name" value="FATC"/>
    <property type="match status" value="1"/>
</dbReference>
<dbReference type="InParanoid" id="A0A1Y2BL80"/>
<keyword evidence="13" id="KW-0539">Nucleus</keyword>
<dbReference type="PROSITE" id="PS51189">
    <property type="entry name" value="FAT"/>
    <property type="match status" value="1"/>
</dbReference>
<dbReference type="InterPro" id="IPR003151">
    <property type="entry name" value="PIK-rel_kinase_FAT"/>
</dbReference>
<evidence type="ECO:0000256" key="13">
    <source>
        <dbReference type="ARBA" id="ARBA00023242"/>
    </source>
</evidence>
<dbReference type="EMBL" id="MCFC01000001">
    <property type="protein sequence ID" value="ORY35523.1"/>
    <property type="molecule type" value="Genomic_DNA"/>
</dbReference>
<dbReference type="Pfam" id="PF08064">
    <property type="entry name" value="UME"/>
    <property type="match status" value="1"/>
</dbReference>
<gene>
    <name evidence="23" type="ORF">BCR39DRAFT_563100</name>
</gene>
<dbReference type="Pfam" id="PF02259">
    <property type="entry name" value="FAT"/>
    <property type="match status" value="1"/>
</dbReference>